<dbReference type="AlphaFoldDB" id="A0A8H5LH93"/>
<dbReference type="Proteomes" id="UP000559256">
    <property type="component" value="Unassembled WGS sequence"/>
</dbReference>
<evidence type="ECO:0008006" key="8">
    <source>
        <dbReference type="Google" id="ProtNLM"/>
    </source>
</evidence>
<accession>A0A8H5LH93</accession>
<dbReference type="Pfam" id="PF06687">
    <property type="entry name" value="SUR7"/>
    <property type="match status" value="1"/>
</dbReference>
<feature type="transmembrane region" description="Helical" evidence="5">
    <location>
        <begin position="147"/>
        <end position="173"/>
    </location>
</feature>
<evidence type="ECO:0000313" key="6">
    <source>
        <dbReference type="EMBL" id="KAF5357366.1"/>
    </source>
</evidence>
<sequence>MKEQHKPLRAYRTISFITLFLLLAAFLLLLLVGLSLTIIKPIYIMELTATSRGQPATSLFTRARFGVWGLCLTSVLDTNDRLCFGPRLGYNDVIPDQLISLIGISPSTIRTALQGLFVVLILHLVAAGTSLLSLFFSLFLASHAATIISLIFTIITSLLASVVFAVDLVIAITARDRIPDLTNNGFTVNTGNAVWMVLGAVIASWLAVIFLSARACYCCGVRRKYY</sequence>
<organism evidence="6 7">
    <name type="scientific">Tetrapyrgos nigripes</name>
    <dbReference type="NCBI Taxonomy" id="182062"/>
    <lineage>
        <taxon>Eukaryota</taxon>
        <taxon>Fungi</taxon>
        <taxon>Dikarya</taxon>
        <taxon>Basidiomycota</taxon>
        <taxon>Agaricomycotina</taxon>
        <taxon>Agaricomycetes</taxon>
        <taxon>Agaricomycetidae</taxon>
        <taxon>Agaricales</taxon>
        <taxon>Marasmiineae</taxon>
        <taxon>Marasmiaceae</taxon>
        <taxon>Tetrapyrgos</taxon>
    </lineage>
</organism>
<dbReference type="PANTHER" id="PTHR28013:SF3">
    <property type="entry name" value="PROTEIN DCV1-RELATED"/>
    <property type="match status" value="1"/>
</dbReference>
<dbReference type="GO" id="GO:0005886">
    <property type="term" value="C:plasma membrane"/>
    <property type="evidence" value="ECO:0007669"/>
    <property type="project" value="InterPro"/>
</dbReference>
<evidence type="ECO:0000256" key="1">
    <source>
        <dbReference type="ARBA" id="ARBA00004141"/>
    </source>
</evidence>
<comment type="subcellular location">
    <subcellularLocation>
        <location evidence="1">Membrane</location>
        <topology evidence="1">Multi-pass membrane protein</topology>
    </subcellularLocation>
</comment>
<evidence type="ECO:0000256" key="3">
    <source>
        <dbReference type="ARBA" id="ARBA00022989"/>
    </source>
</evidence>
<dbReference type="EMBL" id="JAACJM010000052">
    <property type="protein sequence ID" value="KAF5357366.1"/>
    <property type="molecule type" value="Genomic_DNA"/>
</dbReference>
<feature type="transmembrane region" description="Helical" evidence="5">
    <location>
        <begin position="116"/>
        <end position="140"/>
    </location>
</feature>
<feature type="transmembrane region" description="Helical" evidence="5">
    <location>
        <begin position="193"/>
        <end position="217"/>
    </location>
</feature>
<keyword evidence="3 5" id="KW-1133">Transmembrane helix</keyword>
<dbReference type="PANTHER" id="PTHR28013">
    <property type="entry name" value="PROTEIN DCV1-RELATED"/>
    <property type="match status" value="1"/>
</dbReference>
<comment type="caution">
    <text evidence="6">The sequence shown here is derived from an EMBL/GenBank/DDBJ whole genome shotgun (WGS) entry which is preliminary data.</text>
</comment>
<keyword evidence="2 5" id="KW-0812">Transmembrane</keyword>
<evidence type="ECO:0000313" key="7">
    <source>
        <dbReference type="Proteomes" id="UP000559256"/>
    </source>
</evidence>
<dbReference type="GO" id="GO:0032153">
    <property type="term" value="C:cell division site"/>
    <property type="evidence" value="ECO:0007669"/>
    <property type="project" value="TreeGrafter"/>
</dbReference>
<proteinExistence type="predicted"/>
<dbReference type="InterPro" id="IPR009571">
    <property type="entry name" value="SUR7/Rim9-like_fungi"/>
</dbReference>
<evidence type="ECO:0000256" key="5">
    <source>
        <dbReference type="SAM" id="Phobius"/>
    </source>
</evidence>
<keyword evidence="4 5" id="KW-0472">Membrane</keyword>
<reference evidence="6 7" key="1">
    <citation type="journal article" date="2020" name="ISME J.">
        <title>Uncovering the hidden diversity of litter-decomposition mechanisms in mushroom-forming fungi.</title>
        <authorList>
            <person name="Floudas D."/>
            <person name="Bentzer J."/>
            <person name="Ahren D."/>
            <person name="Johansson T."/>
            <person name="Persson P."/>
            <person name="Tunlid A."/>
        </authorList>
    </citation>
    <scope>NUCLEOTIDE SEQUENCE [LARGE SCALE GENOMIC DNA]</scope>
    <source>
        <strain evidence="6 7">CBS 291.85</strain>
    </source>
</reference>
<evidence type="ECO:0000256" key="2">
    <source>
        <dbReference type="ARBA" id="ARBA00022692"/>
    </source>
</evidence>
<gene>
    <name evidence="6" type="ORF">D9758_005901</name>
</gene>
<dbReference type="GO" id="GO:0035838">
    <property type="term" value="C:growing cell tip"/>
    <property type="evidence" value="ECO:0007669"/>
    <property type="project" value="TreeGrafter"/>
</dbReference>
<dbReference type="InterPro" id="IPR051380">
    <property type="entry name" value="pH-response_reg_palI/RIM9"/>
</dbReference>
<protein>
    <recommendedName>
        <fullName evidence="8">Pali-domain-containing protein</fullName>
    </recommendedName>
</protein>
<evidence type="ECO:0000256" key="4">
    <source>
        <dbReference type="ARBA" id="ARBA00023136"/>
    </source>
</evidence>
<name>A0A8H5LH93_9AGAR</name>
<keyword evidence="7" id="KW-1185">Reference proteome</keyword>
<dbReference type="OrthoDB" id="3881at2759"/>